<protein>
    <recommendedName>
        <fullName evidence="3">Type 1 periplasmic binding fold superfamily protein</fullName>
    </recommendedName>
</protein>
<organism evidence="1 2">
    <name type="scientific">Niastella yeongjuensis</name>
    <dbReference type="NCBI Taxonomy" id="354355"/>
    <lineage>
        <taxon>Bacteria</taxon>
        <taxon>Pseudomonadati</taxon>
        <taxon>Bacteroidota</taxon>
        <taxon>Chitinophagia</taxon>
        <taxon>Chitinophagales</taxon>
        <taxon>Chitinophagaceae</taxon>
        <taxon>Niastella</taxon>
    </lineage>
</organism>
<name>A0A1V9E148_9BACT</name>
<evidence type="ECO:0008006" key="3">
    <source>
        <dbReference type="Google" id="ProtNLM"/>
    </source>
</evidence>
<evidence type="ECO:0000313" key="1">
    <source>
        <dbReference type="EMBL" id="OQP39799.1"/>
    </source>
</evidence>
<evidence type="ECO:0000313" key="2">
    <source>
        <dbReference type="Proteomes" id="UP000192610"/>
    </source>
</evidence>
<reference evidence="2" key="1">
    <citation type="submission" date="2016-04" db="EMBL/GenBank/DDBJ databases">
        <authorList>
            <person name="Chen L."/>
            <person name="Zhuang W."/>
            <person name="Wang G."/>
        </authorList>
    </citation>
    <scope>NUCLEOTIDE SEQUENCE [LARGE SCALE GENOMIC DNA]</scope>
    <source>
        <strain evidence="2">17621</strain>
    </source>
</reference>
<comment type="caution">
    <text evidence="1">The sequence shown here is derived from an EMBL/GenBank/DDBJ whole genome shotgun (WGS) entry which is preliminary data.</text>
</comment>
<dbReference type="OrthoDB" id="713689at2"/>
<proteinExistence type="predicted"/>
<dbReference type="STRING" id="354355.SAMN05660816_02022"/>
<dbReference type="EMBL" id="LVXG01000078">
    <property type="protein sequence ID" value="OQP39799.1"/>
    <property type="molecule type" value="Genomic_DNA"/>
</dbReference>
<sequence>MKKPFWVFATALLIMTAFDACKKDEKIVSPPVPGNEFLTTVRLIATNTDDPTDVQIASITDTTIIPNPPDSIDHHDLVLKANSTYNVSVEFLDETKKPAGDVTEDIYDRRNYHLLCFTPAGPNLTVKRTDKDTNTPSLEVGLQDLFTTGLASAGILNVQLRHQPNAKNGSCDPGSSDADVDFNITIK</sequence>
<keyword evidence="2" id="KW-1185">Reference proteome</keyword>
<dbReference type="RefSeq" id="WP_081204282.1">
    <property type="nucleotide sequence ID" value="NZ_FOCZ01000003.1"/>
</dbReference>
<accession>A0A1V9E148</accession>
<dbReference type="Proteomes" id="UP000192610">
    <property type="component" value="Unassembled WGS sequence"/>
</dbReference>
<dbReference type="AlphaFoldDB" id="A0A1V9E148"/>
<gene>
    <name evidence="1" type="ORF">A4H97_16380</name>
</gene>